<accession>A0A8J3Z471</accession>
<organism evidence="1 2">
    <name type="scientific">Virgisporangium aurantiacum</name>
    <dbReference type="NCBI Taxonomy" id="175570"/>
    <lineage>
        <taxon>Bacteria</taxon>
        <taxon>Bacillati</taxon>
        <taxon>Actinomycetota</taxon>
        <taxon>Actinomycetes</taxon>
        <taxon>Micromonosporales</taxon>
        <taxon>Micromonosporaceae</taxon>
        <taxon>Virgisporangium</taxon>
    </lineage>
</organism>
<dbReference type="Proteomes" id="UP000612585">
    <property type="component" value="Unassembled WGS sequence"/>
</dbReference>
<proteinExistence type="predicted"/>
<dbReference type="AlphaFoldDB" id="A0A8J3Z471"/>
<comment type="caution">
    <text evidence="1">The sequence shown here is derived from an EMBL/GenBank/DDBJ whole genome shotgun (WGS) entry which is preliminary data.</text>
</comment>
<keyword evidence="2" id="KW-1185">Reference proteome</keyword>
<dbReference type="RefSeq" id="WP_203990856.1">
    <property type="nucleotide sequence ID" value="NZ_BOPG01000012.1"/>
</dbReference>
<reference evidence="1" key="1">
    <citation type="submission" date="2021-01" db="EMBL/GenBank/DDBJ databases">
        <title>Whole genome shotgun sequence of Virgisporangium aurantiacum NBRC 16421.</title>
        <authorList>
            <person name="Komaki H."/>
            <person name="Tamura T."/>
        </authorList>
    </citation>
    <scope>NUCLEOTIDE SEQUENCE</scope>
    <source>
        <strain evidence="1">NBRC 16421</strain>
    </source>
</reference>
<evidence type="ECO:0000313" key="1">
    <source>
        <dbReference type="EMBL" id="GIJ54951.1"/>
    </source>
</evidence>
<name>A0A8J3Z471_9ACTN</name>
<gene>
    <name evidence="1" type="ORF">Vau01_024670</name>
</gene>
<protein>
    <submittedName>
        <fullName evidence="1">Uncharacterized protein</fullName>
    </submittedName>
</protein>
<evidence type="ECO:0000313" key="2">
    <source>
        <dbReference type="Proteomes" id="UP000612585"/>
    </source>
</evidence>
<dbReference type="EMBL" id="BOPG01000012">
    <property type="protein sequence ID" value="GIJ54951.1"/>
    <property type="molecule type" value="Genomic_DNA"/>
</dbReference>
<sequence length="145" mass="14982">MTEGPDARLLDELRMALDGCAGPPAGRFEGLLSFASFAGAGAVRAELLDPPVAEPVGLRGPAHPGGVLVFEVGDGSLAVEVVAAHGRLDGQVLVGGPVEVVLERVRGPARARPVDDLGRFTFARPGSGPARLRLGPVTTDWFLLL</sequence>